<evidence type="ECO:0000313" key="3">
    <source>
        <dbReference type="Proteomes" id="UP000051952"/>
    </source>
</evidence>
<dbReference type="EMBL" id="CYKH01001233">
    <property type="protein sequence ID" value="CUG86059.1"/>
    <property type="molecule type" value="Genomic_DNA"/>
</dbReference>
<proteinExistence type="predicted"/>
<keyword evidence="3" id="KW-1185">Reference proteome</keyword>
<dbReference type="OMA" id="TSAYIME"/>
<dbReference type="VEuPathDB" id="TriTrypDB:BSAL_91525"/>
<name>A0A0S4J3R2_BODSA</name>
<evidence type="ECO:0000256" key="1">
    <source>
        <dbReference type="SAM" id="MobiDB-lite"/>
    </source>
</evidence>
<organism evidence="2 3">
    <name type="scientific">Bodo saltans</name>
    <name type="common">Flagellated protozoan</name>
    <dbReference type="NCBI Taxonomy" id="75058"/>
    <lineage>
        <taxon>Eukaryota</taxon>
        <taxon>Discoba</taxon>
        <taxon>Euglenozoa</taxon>
        <taxon>Kinetoplastea</taxon>
        <taxon>Metakinetoplastina</taxon>
        <taxon>Eubodonida</taxon>
        <taxon>Bodonidae</taxon>
        <taxon>Bodo</taxon>
    </lineage>
</organism>
<dbReference type="Proteomes" id="UP000051952">
    <property type="component" value="Unassembled WGS sequence"/>
</dbReference>
<protein>
    <submittedName>
        <fullName evidence="2">Uncharacterized protein</fullName>
    </submittedName>
</protein>
<feature type="compositionally biased region" description="Low complexity" evidence="1">
    <location>
        <begin position="543"/>
        <end position="562"/>
    </location>
</feature>
<dbReference type="AlphaFoldDB" id="A0A0S4J3R2"/>
<gene>
    <name evidence="2" type="ORF">BSAL_91525</name>
</gene>
<reference evidence="3" key="1">
    <citation type="submission" date="2015-09" db="EMBL/GenBank/DDBJ databases">
        <authorList>
            <consortium name="Pathogen Informatics"/>
        </authorList>
    </citation>
    <scope>NUCLEOTIDE SEQUENCE [LARGE SCALE GENOMIC DNA]</scope>
    <source>
        <strain evidence="3">Lake Konstanz</strain>
    </source>
</reference>
<feature type="region of interest" description="Disordered" evidence="1">
    <location>
        <begin position="514"/>
        <end position="579"/>
    </location>
</feature>
<dbReference type="OrthoDB" id="271940at2759"/>
<evidence type="ECO:0000313" key="2">
    <source>
        <dbReference type="EMBL" id="CUG86059.1"/>
    </source>
</evidence>
<accession>A0A0S4J3R2</accession>
<sequence length="656" mass="71600">MFSSFTRSATASKVFASSSTPVDEILARDDLQDIVYNPDGPGQRNMIAYVDKHVARILSAQQKDGVSDRVVSNACTLLVRYLQTHPKADEAIRCVVPSTIAIYARKGILPSRVCSSVQKVLLAAFDEDFSRTSYSINISLGDEIIHGAIRNLSYHAVAGETLIALFGSALSAATMMMPATTPNTFTDIWIKYNFPLHVAAYCRVAMSSIDLQPYFLFMQEILKRGLSHSAGPIVDAILQATSFEILIHSVVECNEASCTAQRQGLSDEFPLASDGLALIAACLTLIRKTIPPTETQRHYTASIEHCAPISRICAVLPRLVGLLEYHEPTSGGSRRVFGCRRLAVLDILSELVACNIFGVDKALVEAGALEAMMDLWKLFPNNDFIGRAVERSLTALFLRRKPATAVSNGGDGDLFMQTIYFQAPTSVDSCDGVLGTLRQLAYQDPWKGTSMQAFALCIVIVLDELPWFSSPNALHDGYFSHVLQLHCRERVHAWMNPISGSAFGDPGSGCPLFTPVHRPPSNPSHVDVSHHDSIGEEEDERLPASPVLPSSSLTVSDSRSARYSSTPHFHDGEDGEQASDAGFQFSFEDAGGGDDTVNIDNDDDELVATDEDAIEVVKEDSCDRFEDQVWVEQAIQDVDAAVQRTQSPQSDDSPQT</sequence>